<comment type="caution">
    <text evidence="1">The sequence shown here is derived from an EMBL/GenBank/DDBJ whole genome shotgun (WGS) entry which is preliminary data.</text>
</comment>
<proteinExistence type="predicted"/>
<sequence>MEWLLNLMVGWYFIKARLELQYVRLTAEFSQNKQRLPAGSLCTKHNQNKMFFEMLYLKCLI</sequence>
<dbReference type="AlphaFoldDB" id="A0A2W2ACE4"/>
<gene>
    <name evidence="1" type="ORF">DN068_18515</name>
</gene>
<protein>
    <submittedName>
        <fullName evidence="1">Uncharacterized protein</fullName>
    </submittedName>
</protein>
<reference evidence="1 2" key="1">
    <citation type="submission" date="2018-06" db="EMBL/GenBank/DDBJ databases">
        <title>Mucibacter soli gen. nov., sp. nov., a new member of the family Chitinophagaceae producing mucin.</title>
        <authorList>
            <person name="Kim M.-K."/>
            <person name="Park S."/>
            <person name="Kim T.-S."/>
            <person name="Joung Y."/>
            <person name="Han J.-H."/>
            <person name="Kim S.B."/>
        </authorList>
    </citation>
    <scope>NUCLEOTIDE SEQUENCE [LARGE SCALE GENOMIC DNA]</scope>
    <source>
        <strain evidence="1 2">R1-15</strain>
    </source>
</reference>
<dbReference type="EMBL" id="QKTW01000025">
    <property type="protein sequence ID" value="PZF71292.1"/>
    <property type="molecule type" value="Genomic_DNA"/>
</dbReference>
<evidence type="ECO:0000313" key="1">
    <source>
        <dbReference type="EMBL" id="PZF71292.1"/>
    </source>
</evidence>
<name>A0A2W2ACE4_9BACT</name>
<keyword evidence="2" id="KW-1185">Reference proteome</keyword>
<dbReference type="Proteomes" id="UP000248745">
    <property type="component" value="Unassembled WGS sequence"/>
</dbReference>
<evidence type="ECO:0000313" key="2">
    <source>
        <dbReference type="Proteomes" id="UP000248745"/>
    </source>
</evidence>
<accession>A0A2W2ACE4</accession>
<organism evidence="1 2">
    <name type="scientific">Taibaiella soli</name>
    <dbReference type="NCBI Taxonomy" id="1649169"/>
    <lineage>
        <taxon>Bacteria</taxon>
        <taxon>Pseudomonadati</taxon>
        <taxon>Bacteroidota</taxon>
        <taxon>Chitinophagia</taxon>
        <taxon>Chitinophagales</taxon>
        <taxon>Chitinophagaceae</taxon>
        <taxon>Taibaiella</taxon>
    </lineage>
</organism>